<feature type="domain" description="Gfo/Idh/MocA-like oxidoreductase N-terminal" evidence="2">
    <location>
        <begin position="35"/>
        <end position="154"/>
    </location>
</feature>
<dbReference type="OrthoDB" id="64915at2759"/>
<dbReference type="InterPro" id="IPR030827">
    <property type="entry name" value="Myo_inos_IolG"/>
</dbReference>
<dbReference type="PANTHER" id="PTHR42840">
    <property type="entry name" value="NAD(P)-BINDING ROSSMANN-FOLD SUPERFAMILY PROTEIN-RELATED"/>
    <property type="match status" value="1"/>
</dbReference>
<dbReference type="EMBL" id="BQMJ01000013">
    <property type="protein sequence ID" value="GJQ10101.1"/>
    <property type="molecule type" value="Genomic_DNA"/>
</dbReference>
<evidence type="ECO:0008006" key="7">
    <source>
        <dbReference type="Google" id="ProtNLM"/>
    </source>
</evidence>
<dbReference type="SUPFAM" id="SSF51735">
    <property type="entry name" value="NAD(P)-binding Rossmann-fold domains"/>
    <property type="match status" value="1"/>
</dbReference>
<feature type="domain" description="Gfo/Idh/MocA-like oxidoreductase C-terminal" evidence="3">
    <location>
        <begin position="167"/>
        <end position="366"/>
    </location>
</feature>
<dbReference type="NCBIfam" id="TIGR04380">
    <property type="entry name" value="myo_inos_iolG"/>
    <property type="match status" value="1"/>
</dbReference>
<comment type="caution">
    <text evidence="4">The sequence shown here is derived from an EMBL/GenBank/DDBJ whole genome shotgun (WGS) entry which is preliminary data.</text>
</comment>
<keyword evidence="6" id="KW-1185">Reference proteome</keyword>
<reference evidence="4" key="1">
    <citation type="journal article" date="2022" name="Proc. Natl. Acad. Sci. U.S.A.">
        <title>Life cycle and functional genomics of the unicellular red alga Galdieria for elucidating algal and plant evolution and industrial use.</title>
        <authorList>
            <person name="Hirooka S."/>
            <person name="Itabashi T."/>
            <person name="Ichinose T.M."/>
            <person name="Onuma R."/>
            <person name="Fujiwara T."/>
            <person name="Yamashita S."/>
            <person name="Jong L.W."/>
            <person name="Tomita R."/>
            <person name="Iwane A.H."/>
            <person name="Miyagishima S.Y."/>
        </authorList>
    </citation>
    <scope>NUCLEOTIDE SEQUENCE</scope>
    <source>
        <strain evidence="4">NBRC 102759</strain>
    </source>
</reference>
<dbReference type="Pfam" id="PF01408">
    <property type="entry name" value="GFO_IDH_MocA"/>
    <property type="match status" value="1"/>
</dbReference>
<dbReference type="Gene3D" id="3.30.360.10">
    <property type="entry name" value="Dihydrodipicolinate Reductase, domain 2"/>
    <property type="match status" value="1"/>
</dbReference>
<dbReference type="GO" id="GO:0005737">
    <property type="term" value="C:cytoplasm"/>
    <property type="evidence" value="ECO:0007669"/>
    <property type="project" value="TreeGrafter"/>
</dbReference>
<accession>A0A9C7PTF1</accession>
<dbReference type="AlphaFoldDB" id="A0A9C7PTF1"/>
<dbReference type="InterPro" id="IPR000683">
    <property type="entry name" value="Gfo/Idh/MocA-like_OxRdtase_N"/>
</dbReference>
<reference evidence="4" key="2">
    <citation type="submission" date="2022-01" db="EMBL/GenBank/DDBJ databases">
        <authorList>
            <person name="Hirooka S."/>
            <person name="Miyagishima S.Y."/>
        </authorList>
    </citation>
    <scope>NUCLEOTIDE SEQUENCE</scope>
    <source>
        <strain evidence="4">NBRC 102759</strain>
    </source>
</reference>
<dbReference type="EMBL" id="BQMJ01000039">
    <property type="protein sequence ID" value="GJQ13068.1"/>
    <property type="molecule type" value="Genomic_DNA"/>
</dbReference>
<evidence type="ECO:0000313" key="6">
    <source>
        <dbReference type="Proteomes" id="UP001061958"/>
    </source>
</evidence>
<dbReference type="PANTHER" id="PTHR42840:SF3">
    <property type="entry name" value="BINDING ROSSMANN FOLD OXIDOREDUCTASE, PUTATIVE (AFU_ORTHOLOGUE AFUA_2G10240)-RELATED"/>
    <property type="match status" value="1"/>
</dbReference>
<dbReference type="InterPro" id="IPR004104">
    <property type="entry name" value="Gfo/Idh/MocA-like_OxRdtase_C"/>
</dbReference>
<evidence type="ECO:0000313" key="4">
    <source>
        <dbReference type="EMBL" id="GJQ10101.1"/>
    </source>
</evidence>
<dbReference type="SUPFAM" id="SSF55347">
    <property type="entry name" value="Glyceraldehyde-3-phosphate dehydrogenase-like, C-terminal domain"/>
    <property type="match status" value="1"/>
</dbReference>
<dbReference type="Pfam" id="PF02894">
    <property type="entry name" value="GFO_IDH_MocA_C"/>
    <property type="match status" value="1"/>
</dbReference>
<organism evidence="4 6">
    <name type="scientific">Galdieria partita</name>
    <dbReference type="NCBI Taxonomy" id="83374"/>
    <lineage>
        <taxon>Eukaryota</taxon>
        <taxon>Rhodophyta</taxon>
        <taxon>Bangiophyceae</taxon>
        <taxon>Galdieriales</taxon>
        <taxon>Galdieriaceae</taxon>
        <taxon>Galdieria</taxon>
    </lineage>
</organism>
<evidence type="ECO:0000259" key="2">
    <source>
        <dbReference type="Pfam" id="PF01408"/>
    </source>
</evidence>
<keyword evidence="1" id="KW-0560">Oxidoreductase</keyword>
<dbReference type="InterPro" id="IPR036291">
    <property type="entry name" value="NAD(P)-bd_dom_sf"/>
</dbReference>
<dbReference type="Proteomes" id="UP001061958">
    <property type="component" value="Unassembled WGS sequence"/>
</dbReference>
<dbReference type="GO" id="GO:0016491">
    <property type="term" value="F:oxidoreductase activity"/>
    <property type="evidence" value="ECO:0007669"/>
    <property type="project" value="UniProtKB-KW"/>
</dbReference>
<dbReference type="GO" id="GO:0006740">
    <property type="term" value="P:NADPH regeneration"/>
    <property type="evidence" value="ECO:0007669"/>
    <property type="project" value="TreeGrafter"/>
</dbReference>
<protein>
    <recommendedName>
        <fullName evidence="7">Inositol 2-dehydrogenase</fullName>
    </recommendedName>
</protein>
<gene>
    <name evidence="4" type="ORF">GpartN1_g1892.t1</name>
    <name evidence="5" type="ORF">GpartN1_g4859.t1</name>
</gene>
<proteinExistence type="predicted"/>
<evidence type="ECO:0000256" key="1">
    <source>
        <dbReference type="ARBA" id="ARBA00023002"/>
    </source>
</evidence>
<evidence type="ECO:0000313" key="5">
    <source>
        <dbReference type="EMBL" id="GJQ13068.1"/>
    </source>
</evidence>
<dbReference type="Gene3D" id="3.40.50.720">
    <property type="entry name" value="NAD(P)-binding Rossmann-like Domain"/>
    <property type="match status" value="1"/>
</dbReference>
<evidence type="ECO:0000259" key="3">
    <source>
        <dbReference type="Pfam" id="PF02894"/>
    </source>
</evidence>
<sequence length="371" mass="41307">MWRLLSRLFNNNNLLLTHSGKQWKKSFSSSTERKLNVAVIGGGRIGQVHMETLSFHTPLAKPVMIVDFIEKVAKSTAEKFGVAKYSTDFKDVLKDPSIEAVWICSPSSQHSEQIKALAAAGKHIFCEKPLAITLKEAEEVTLAVEKAKVKMMLAFQRRFDPNFAKAKQCIQAGAVGDVYAVHLISRDPAPPPIEYIQNSGGIHNDMAIHDFDIARFMTGSECEEIVAYGACRVDPKIASEGNDIDTAITLLKFKNGAFCTIDNCRQSPSGYDQRVEVFGSKGLVRFGNNFPNNVFIEDGHSIRRSDLPFNFFMDRYTEAYRNETKEFVKCVLENKEPPTSGRDGTAAMAMAIAAKKSFLEKRPVKLSEINP</sequence>
<name>A0A9C7PTF1_9RHOD</name>
<dbReference type="GO" id="GO:0000166">
    <property type="term" value="F:nucleotide binding"/>
    <property type="evidence" value="ECO:0007669"/>
    <property type="project" value="InterPro"/>
</dbReference>